<reference evidence="1 2" key="2">
    <citation type="submission" date="2020-05" db="EMBL/GenBank/DDBJ databases">
        <title>Draft genome sequence of Desulfovibrio sp. strainFSS-1.</title>
        <authorList>
            <person name="Shimoshige H."/>
            <person name="Kobayashi H."/>
            <person name="Maekawa T."/>
        </authorList>
    </citation>
    <scope>NUCLEOTIDE SEQUENCE [LARGE SCALE GENOMIC DNA]</scope>
    <source>
        <strain evidence="1 2">SIID29052-01</strain>
    </source>
</reference>
<reference evidence="1 2" key="1">
    <citation type="submission" date="2020-04" db="EMBL/GenBank/DDBJ databases">
        <authorList>
            <consortium name="Desulfovibrio sp. FSS-1 genome sequencing consortium"/>
            <person name="Shimoshige H."/>
            <person name="Kobayashi H."/>
            <person name="Maekawa T."/>
        </authorList>
    </citation>
    <scope>NUCLEOTIDE SEQUENCE [LARGE SCALE GENOMIC DNA]</scope>
    <source>
        <strain evidence="1 2">SIID29052-01</strain>
    </source>
</reference>
<gene>
    <name evidence="1" type="ORF">NNJEOMEG_02815</name>
</gene>
<evidence type="ECO:0000313" key="2">
    <source>
        <dbReference type="Proteomes" id="UP000494245"/>
    </source>
</evidence>
<proteinExistence type="predicted"/>
<sequence length="70" mass="8086">MRLEESVRGQKLKRSNEQIRLLKRVSPEFRARHIEASHTGDLVSVDTFMVGSLKSVGRFYLQSVIDCHSR</sequence>
<accession>A0A6V8LZ97</accession>
<keyword evidence="2" id="KW-1185">Reference proteome</keyword>
<protein>
    <recommendedName>
        <fullName evidence="3">Transposase</fullName>
    </recommendedName>
</protein>
<evidence type="ECO:0008006" key="3">
    <source>
        <dbReference type="Google" id="ProtNLM"/>
    </source>
</evidence>
<dbReference type="EMBL" id="BLTE01000013">
    <property type="protein sequence ID" value="GFK94967.1"/>
    <property type="molecule type" value="Genomic_DNA"/>
</dbReference>
<dbReference type="AlphaFoldDB" id="A0A6V8LZ97"/>
<evidence type="ECO:0000313" key="1">
    <source>
        <dbReference type="EMBL" id="GFK94967.1"/>
    </source>
</evidence>
<comment type="caution">
    <text evidence="1">The sequence shown here is derived from an EMBL/GenBank/DDBJ whole genome shotgun (WGS) entry which is preliminary data.</text>
</comment>
<organism evidence="1 2">
    <name type="scientific">Fundidesulfovibrio magnetotacticus</name>
    <dbReference type="NCBI Taxonomy" id="2730080"/>
    <lineage>
        <taxon>Bacteria</taxon>
        <taxon>Pseudomonadati</taxon>
        <taxon>Thermodesulfobacteriota</taxon>
        <taxon>Desulfovibrionia</taxon>
        <taxon>Desulfovibrionales</taxon>
        <taxon>Desulfovibrionaceae</taxon>
        <taxon>Fundidesulfovibrio</taxon>
    </lineage>
</organism>
<dbReference type="Proteomes" id="UP000494245">
    <property type="component" value="Unassembled WGS sequence"/>
</dbReference>
<name>A0A6V8LZ97_9BACT</name>